<organism evidence="2 3">
    <name type="scientific">Sphagnum jensenii</name>
    <dbReference type="NCBI Taxonomy" id="128206"/>
    <lineage>
        <taxon>Eukaryota</taxon>
        <taxon>Viridiplantae</taxon>
        <taxon>Streptophyta</taxon>
        <taxon>Embryophyta</taxon>
        <taxon>Bryophyta</taxon>
        <taxon>Sphagnophytina</taxon>
        <taxon>Sphagnopsida</taxon>
        <taxon>Sphagnales</taxon>
        <taxon>Sphagnaceae</taxon>
        <taxon>Sphagnum</taxon>
    </lineage>
</organism>
<evidence type="ECO:0000313" key="3">
    <source>
        <dbReference type="Proteomes" id="UP001497522"/>
    </source>
</evidence>
<evidence type="ECO:0000256" key="1">
    <source>
        <dbReference type="SAM" id="MobiDB-lite"/>
    </source>
</evidence>
<evidence type="ECO:0000313" key="2">
    <source>
        <dbReference type="EMBL" id="CAK9868340.1"/>
    </source>
</evidence>
<gene>
    <name evidence="2" type="ORF">CSSPJE1EN2_LOCUS11299</name>
</gene>
<dbReference type="EMBL" id="OZ023719">
    <property type="protein sequence ID" value="CAK9868340.1"/>
    <property type="molecule type" value="Genomic_DNA"/>
</dbReference>
<protein>
    <submittedName>
        <fullName evidence="2">Uncharacterized protein</fullName>
    </submittedName>
</protein>
<accession>A0ABP1B0M0</accession>
<sequence length="73" mass="8292">MDQQKPGSGSSSSLHHNRHYDLDKNDHQIALTLSEFPQIDKEVARRLTKFEPVKHIPRINGSIPTYDDASADH</sequence>
<feature type="compositionally biased region" description="Polar residues" evidence="1">
    <location>
        <begin position="1"/>
        <end position="14"/>
    </location>
</feature>
<proteinExistence type="predicted"/>
<dbReference type="Proteomes" id="UP001497522">
    <property type="component" value="Chromosome 18"/>
</dbReference>
<name>A0ABP1B0M0_9BRYO</name>
<reference evidence="2" key="1">
    <citation type="submission" date="2024-03" db="EMBL/GenBank/DDBJ databases">
        <authorList>
            <consortium name="ELIXIR-Norway"/>
            <consortium name="Elixir Norway"/>
        </authorList>
    </citation>
    <scope>NUCLEOTIDE SEQUENCE</scope>
</reference>
<feature type="region of interest" description="Disordered" evidence="1">
    <location>
        <begin position="1"/>
        <end position="22"/>
    </location>
</feature>
<keyword evidence="3" id="KW-1185">Reference proteome</keyword>